<evidence type="ECO:0000259" key="5">
    <source>
        <dbReference type="Pfam" id="PF01266"/>
    </source>
</evidence>
<keyword evidence="7" id="KW-1185">Reference proteome</keyword>
<organism evidence="6 7">
    <name type="scientific">Streptomyces longwoodensis</name>
    <dbReference type="NCBI Taxonomy" id="68231"/>
    <lineage>
        <taxon>Bacteria</taxon>
        <taxon>Bacillati</taxon>
        <taxon>Actinomycetota</taxon>
        <taxon>Actinomycetes</taxon>
        <taxon>Kitasatosporales</taxon>
        <taxon>Streptomycetaceae</taxon>
        <taxon>Streptomyces</taxon>
    </lineage>
</organism>
<gene>
    <name evidence="6" type="ORF">AQJ30_11635</name>
</gene>
<feature type="domain" description="FAD dependent oxidoreductase" evidence="5">
    <location>
        <begin position="7"/>
        <end position="345"/>
    </location>
</feature>
<dbReference type="GO" id="GO:0008115">
    <property type="term" value="F:sarcosine oxidase activity"/>
    <property type="evidence" value="ECO:0007669"/>
    <property type="project" value="TreeGrafter"/>
</dbReference>
<dbReference type="Gene3D" id="3.30.9.10">
    <property type="entry name" value="D-Amino Acid Oxidase, subunit A, domain 2"/>
    <property type="match status" value="1"/>
</dbReference>
<protein>
    <submittedName>
        <fullName evidence="6">Amino acid oxidase</fullName>
    </submittedName>
</protein>
<dbReference type="GeneID" id="91425258"/>
<proteinExistence type="predicted"/>
<evidence type="ECO:0000256" key="4">
    <source>
        <dbReference type="ARBA" id="ARBA00023002"/>
    </source>
</evidence>
<dbReference type="STRING" id="68231.AQJ30_11635"/>
<comment type="caution">
    <text evidence="6">The sequence shown here is derived from an EMBL/GenBank/DDBJ whole genome shotgun (WGS) entry which is preliminary data.</text>
</comment>
<evidence type="ECO:0000313" key="7">
    <source>
        <dbReference type="Proteomes" id="UP000053271"/>
    </source>
</evidence>
<dbReference type="Pfam" id="PF01266">
    <property type="entry name" value="DAO"/>
    <property type="match status" value="1"/>
</dbReference>
<dbReference type="EMBL" id="LMWS01000013">
    <property type="protein sequence ID" value="KUN39372.1"/>
    <property type="molecule type" value="Genomic_DNA"/>
</dbReference>
<dbReference type="Gene3D" id="3.50.50.60">
    <property type="entry name" value="FAD/NAD(P)-binding domain"/>
    <property type="match status" value="1"/>
</dbReference>
<dbReference type="InterPro" id="IPR006076">
    <property type="entry name" value="FAD-dep_OxRdtase"/>
</dbReference>
<dbReference type="PANTHER" id="PTHR10961">
    <property type="entry name" value="PEROXISOMAL SARCOSINE OXIDASE"/>
    <property type="match status" value="1"/>
</dbReference>
<keyword evidence="2" id="KW-0285">Flavoprotein</keyword>
<evidence type="ECO:0000256" key="1">
    <source>
        <dbReference type="ARBA" id="ARBA00001974"/>
    </source>
</evidence>
<accession>A0A117QPB7</accession>
<dbReference type="PANTHER" id="PTHR10961:SF46">
    <property type="entry name" value="PEROXISOMAL SARCOSINE OXIDASE"/>
    <property type="match status" value="1"/>
</dbReference>
<evidence type="ECO:0000256" key="3">
    <source>
        <dbReference type="ARBA" id="ARBA00022827"/>
    </source>
</evidence>
<evidence type="ECO:0000256" key="2">
    <source>
        <dbReference type="ARBA" id="ARBA00022630"/>
    </source>
</evidence>
<comment type="cofactor">
    <cofactor evidence="1">
        <name>FAD</name>
        <dbReference type="ChEBI" id="CHEBI:57692"/>
    </cofactor>
</comment>
<dbReference type="Proteomes" id="UP000053271">
    <property type="component" value="Unassembled WGS sequence"/>
</dbReference>
<keyword evidence="3" id="KW-0274">FAD</keyword>
<keyword evidence="4" id="KW-0560">Oxidoreductase</keyword>
<dbReference type="RefSeq" id="WP_067232148.1">
    <property type="nucleotide sequence ID" value="NZ_KQ948551.1"/>
</dbReference>
<dbReference type="PRINTS" id="PR00420">
    <property type="entry name" value="RNGMNOXGNASE"/>
</dbReference>
<dbReference type="InterPro" id="IPR045170">
    <property type="entry name" value="MTOX"/>
</dbReference>
<dbReference type="AlphaFoldDB" id="A0A117QPB7"/>
<dbReference type="SUPFAM" id="SSF51905">
    <property type="entry name" value="FAD/NAD(P)-binding domain"/>
    <property type="match status" value="1"/>
</dbReference>
<name>A0A117QPB7_9ACTN</name>
<reference evidence="6 7" key="1">
    <citation type="submission" date="2015-10" db="EMBL/GenBank/DDBJ databases">
        <title>Draft genome sequence of Streptomyces longwoodensis DSM 41677, type strain for the species Streptomyces longwoodensis.</title>
        <authorList>
            <person name="Ruckert C."/>
            <person name="Winkler A."/>
            <person name="Kalinowski J."/>
            <person name="Kampfer P."/>
            <person name="Glaeser S."/>
        </authorList>
    </citation>
    <scope>NUCLEOTIDE SEQUENCE [LARGE SCALE GENOMIC DNA]</scope>
    <source>
        <strain evidence="6 7">DSM 41677</strain>
    </source>
</reference>
<dbReference type="InterPro" id="IPR036188">
    <property type="entry name" value="FAD/NAD-bd_sf"/>
</dbReference>
<dbReference type="GO" id="GO:0050660">
    <property type="term" value="F:flavin adenine dinucleotide binding"/>
    <property type="evidence" value="ECO:0007669"/>
    <property type="project" value="InterPro"/>
</dbReference>
<evidence type="ECO:0000313" key="6">
    <source>
        <dbReference type="EMBL" id="KUN39372.1"/>
    </source>
</evidence>
<sequence>MSRVPEVAVVGAGIVGLCTAFALAERGTPVRVYESGVPGHGQSGGQSRIFRHAHDDPRLVEFTREGRAVWDEWAERLGAELISGDGVVALGGSVPGRLRILQEAGGIPARSVDGAELHARMPLLADYSGPAMLDEGGGAIRTRAAVESLADALGDAVVSDEVISLHPTGRGTVEVLSSVGREEYATAVVCAGMGTARLARTVGLSLPVQPAAHVRLTFQVRGAPPERVACLQDSSGDFGEVGVYATPYPGNSRYAVGLNETVEVREDGSFADPRALVALNDRARAYVSRALPGLDPEPVEYLHCWVTSLPWSEDGMAVWEADGIYFAAGHNLFKQAPRLGRALAAAATGDGLEENLRPTAALGRQPG</sequence>